<evidence type="ECO:0000313" key="2">
    <source>
        <dbReference type="EMBL" id="MCW1934091.1"/>
    </source>
</evidence>
<protein>
    <submittedName>
        <fullName evidence="2">Uncharacterized protein</fullName>
    </submittedName>
</protein>
<name>A0ABT3H2M4_9RHOB</name>
<proteinExistence type="predicted"/>
<keyword evidence="1" id="KW-1133">Transmembrane helix</keyword>
<comment type="caution">
    <text evidence="2">The sequence shown here is derived from an EMBL/GenBank/DDBJ whole genome shotgun (WGS) entry which is preliminary data.</text>
</comment>
<evidence type="ECO:0000313" key="3">
    <source>
        <dbReference type="Proteomes" id="UP001208938"/>
    </source>
</evidence>
<gene>
    <name evidence="2" type="ORF">OKW52_17980</name>
</gene>
<sequence>MTRILRALRALDDHWLGDLLGACFLFGSLWLGLMAGAVMQ</sequence>
<organism evidence="2 3">
    <name type="scientific">Pararhodobacter zhoushanensis</name>
    <dbReference type="NCBI Taxonomy" id="2479545"/>
    <lineage>
        <taxon>Bacteria</taxon>
        <taxon>Pseudomonadati</taxon>
        <taxon>Pseudomonadota</taxon>
        <taxon>Alphaproteobacteria</taxon>
        <taxon>Rhodobacterales</taxon>
        <taxon>Paracoccaceae</taxon>
        <taxon>Pararhodobacter</taxon>
    </lineage>
</organism>
<keyword evidence="1" id="KW-0812">Transmembrane</keyword>
<dbReference type="Proteomes" id="UP001208938">
    <property type="component" value="Unassembled WGS sequence"/>
</dbReference>
<dbReference type="EMBL" id="JAPDFL010000001">
    <property type="protein sequence ID" value="MCW1934091.1"/>
    <property type="molecule type" value="Genomic_DNA"/>
</dbReference>
<feature type="transmembrane region" description="Helical" evidence="1">
    <location>
        <begin position="19"/>
        <end position="39"/>
    </location>
</feature>
<evidence type="ECO:0000256" key="1">
    <source>
        <dbReference type="SAM" id="Phobius"/>
    </source>
</evidence>
<accession>A0ABT3H2M4</accession>
<reference evidence="2 3" key="1">
    <citation type="submission" date="2022-10" db="EMBL/GenBank/DDBJ databases">
        <title>Pararhodobacter sp. nov., isolated from marine algae.</title>
        <authorList>
            <person name="Choi B.J."/>
            <person name="Kim J.M."/>
            <person name="Lee J.K."/>
            <person name="Choi D.G."/>
            <person name="Jeon C.O."/>
        </authorList>
    </citation>
    <scope>NUCLEOTIDE SEQUENCE [LARGE SCALE GENOMIC DNA]</scope>
    <source>
        <strain evidence="2 3">ZQ420</strain>
    </source>
</reference>
<dbReference type="RefSeq" id="WP_264506916.1">
    <property type="nucleotide sequence ID" value="NZ_JAPDFL010000001.1"/>
</dbReference>
<keyword evidence="1" id="KW-0472">Membrane</keyword>
<keyword evidence="3" id="KW-1185">Reference proteome</keyword>